<comment type="catalytic activity">
    <reaction evidence="1 9 10">
        <text>[protein]-peptidylproline (omega=180) = [protein]-peptidylproline (omega=0)</text>
        <dbReference type="Rhea" id="RHEA:16237"/>
        <dbReference type="Rhea" id="RHEA-COMP:10747"/>
        <dbReference type="Rhea" id="RHEA-COMP:10748"/>
        <dbReference type="ChEBI" id="CHEBI:83833"/>
        <dbReference type="ChEBI" id="CHEBI:83834"/>
        <dbReference type="EC" id="5.2.1.8"/>
    </reaction>
</comment>
<dbReference type="Gene3D" id="3.10.50.40">
    <property type="match status" value="1"/>
</dbReference>
<evidence type="ECO:0000313" key="12">
    <source>
        <dbReference type="EMBL" id="MXN66265.1"/>
    </source>
</evidence>
<protein>
    <recommendedName>
        <fullName evidence="10">Peptidyl-prolyl cis-trans isomerase</fullName>
        <ecNumber evidence="10">5.2.1.8</ecNumber>
    </recommendedName>
</protein>
<dbReference type="GO" id="GO:0042026">
    <property type="term" value="P:protein refolding"/>
    <property type="evidence" value="ECO:0007669"/>
    <property type="project" value="UniProtKB-ARBA"/>
</dbReference>
<evidence type="ECO:0000256" key="4">
    <source>
        <dbReference type="ARBA" id="ARBA00022490"/>
    </source>
</evidence>
<organism evidence="12 13">
    <name type="scientific">Stappia sediminis</name>
    <dbReference type="NCBI Taxonomy" id="2692190"/>
    <lineage>
        <taxon>Bacteria</taxon>
        <taxon>Pseudomonadati</taxon>
        <taxon>Pseudomonadota</taxon>
        <taxon>Alphaproteobacteria</taxon>
        <taxon>Hyphomicrobiales</taxon>
        <taxon>Stappiaceae</taxon>
        <taxon>Stappia</taxon>
    </lineage>
</organism>
<dbReference type="InterPro" id="IPR046357">
    <property type="entry name" value="PPIase_dom_sf"/>
</dbReference>
<evidence type="ECO:0000256" key="8">
    <source>
        <dbReference type="ARBA" id="ARBA00037071"/>
    </source>
</evidence>
<evidence type="ECO:0000256" key="3">
    <source>
        <dbReference type="ARBA" id="ARBA00006577"/>
    </source>
</evidence>
<dbReference type="RefSeq" id="WP_160776509.1">
    <property type="nucleotide sequence ID" value="NZ_WUMV01000007.1"/>
</dbReference>
<evidence type="ECO:0000256" key="2">
    <source>
        <dbReference type="ARBA" id="ARBA00004496"/>
    </source>
</evidence>
<keyword evidence="13" id="KW-1185">Reference proteome</keyword>
<reference evidence="12 13" key="1">
    <citation type="submission" date="2019-12" db="EMBL/GenBank/DDBJ databases">
        <authorList>
            <person name="Li M."/>
        </authorList>
    </citation>
    <scope>NUCLEOTIDE SEQUENCE [LARGE SCALE GENOMIC DNA]</scope>
    <source>
        <strain evidence="12 13">GBMRC 2046</strain>
    </source>
</reference>
<evidence type="ECO:0000256" key="10">
    <source>
        <dbReference type="RuleBase" id="RU003915"/>
    </source>
</evidence>
<evidence type="ECO:0000313" key="13">
    <source>
        <dbReference type="Proteomes" id="UP000433101"/>
    </source>
</evidence>
<evidence type="ECO:0000259" key="11">
    <source>
        <dbReference type="PROSITE" id="PS50059"/>
    </source>
</evidence>
<dbReference type="SUPFAM" id="SSF54534">
    <property type="entry name" value="FKBP-like"/>
    <property type="match status" value="1"/>
</dbReference>
<evidence type="ECO:0000256" key="6">
    <source>
        <dbReference type="ARBA" id="ARBA00023186"/>
    </source>
</evidence>
<comment type="caution">
    <text evidence="12">The sequence shown here is derived from an EMBL/GenBank/DDBJ whole genome shotgun (WGS) entry which is preliminary data.</text>
</comment>
<dbReference type="GO" id="GO:0005737">
    <property type="term" value="C:cytoplasm"/>
    <property type="evidence" value="ECO:0007669"/>
    <property type="project" value="UniProtKB-SubCell"/>
</dbReference>
<evidence type="ECO:0000256" key="7">
    <source>
        <dbReference type="ARBA" id="ARBA00023235"/>
    </source>
</evidence>
<dbReference type="PROSITE" id="PS50059">
    <property type="entry name" value="FKBP_PPIASE"/>
    <property type="match status" value="1"/>
</dbReference>
<dbReference type="AlphaFoldDB" id="A0A7X3LWB0"/>
<name>A0A7X3LWB0_9HYPH</name>
<dbReference type="Pfam" id="PF00254">
    <property type="entry name" value="FKBP_C"/>
    <property type="match status" value="1"/>
</dbReference>
<comment type="similarity">
    <text evidence="3 10">Belongs to the FKBP-type PPIase family.</text>
</comment>
<keyword evidence="5 9" id="KW-0697">Rotamase</keyword>
<keyword evidence="7 9" id="KW-0413">Isomerase</keyword>
<dbReference type="PANTHER" id="PTHR47861:SF3">
    <property type="entry name" value="FKBP-TYPE PEPTIDYL-PROLYL CIS-TRANS ISOMERASE SLYD"/>
    <property type="match status" value="1"/>
</dbReference>
<dbReference type="EC" id="5.2.1.8" evidence="10"/>
<evidence type="ECO:0000256" key="5">
    <source>
        <dbReference type="ARBA" id="ARBA00023110"/>
    </source>
</evidence>
<evidence type="ECO:0000256" key="9">
    <source>
        <dbReference type="PROSITE-ProRule" id="PRU00277"/>
    </source>
</evidence>
<gene>
    <name evidence="12" type="ORF">GR183_15225</name>
</gene>
<sequence length="142" mass="15231">MTTAKQGDKVRIHYTGKLTDGTEFDSSEGRDPLEFTVGAGEIINGLDREVDGMEVGEKKSVTIPSDDAYGPHHADRVQQVPRDMIPPEIDPTVGARLQATTGDGNLLVFTVTATDDANVTLDANHPLAGKDLVFDVELVEIA</sequence>
<keyword evidence="4" id="KW-0963">Cytoplasm</keyword>
<accession>A0A7X3LWB0</accession>
<comment type="subcellular location">
    <subcellularLocation>
        <location evidence="2">Cytoplasm</location>
    </subcellularLocation>
</comment>
<evidence type="ECO:0000256" key="1">
    <source>
        <dbReference type="ARBA" id="ARBA00000971"/>
    </source>
</evidence>
<dbReference type="PANTHER" id="PTHR47861">
    <property type="entry name" value="FKBP-TYPE PEPTIDYL-PROLYL CIS-TRANS ISOMERASE SLYD"/>
    <property type="match status" value="1"/>
</dbReference>
<proteinExistence type="inferred from homology"/>
<dbReference type="InterPro" id="IPR001179">
    <property type="entry name" value="PPIase_FKBP_dom"/>
</dbReference>
<dbReference type="EMBL" id="WUMV01000007">
    <property type="protein sequence ID" value="MXN66265.1"/>
    <property type="molecule type" value="Genomic_DNA"/>
</dbReference>
<feature type="domain" description="PPIase FKBP-type" evidence="11">
    <location>
        <begin position="7"/>
        <end position="101"/>
    </location>
</feature>
<comment type="function">
    <text evidence="8">Also involved in hydrogenase metallocenter assembly, probably by participating in the nickel insertion step. This function in hydrogenase biosynthesis requires chaperone activity and the presence of the metal-binding domain, but not PPIase activity.</text>
</comment>
<dbReference type="GO" id="GO:0003755">
    <property type="term" value="F:peptidyl-prolyl cis-trans isomerase activity"/>
    <property type="evidence" value="ECO:0007669"/>
    <property type="project" value="UniProtKB-UniRule"/>
</dbReference>
<keyword evidence="6" id="KW-0143">Chaperone</keyword>
<dbReference type="Proteomes" id="UP000433101">
    <property type="component" value="Unassembled WGS sequence"/>
</dbReference>